<sequence>MLELYEQNRLPPSTNSEAEGSTIGGATHHATSKASSGNEEPATTNHYYQAGGAAARPGTMKSVADNQTGPPRSSHNQGNDYGVAEMKSASDHITDSKSRNNLHNEKEILHSPQNIEEAQNATKLFLDRARKDDDQESNTVRSEREAGELKDKHFGRNLEHREGTLSQSPQDAIKRIDRDKVKAALEKRRKSRGDRTRKPDFLDEDDLIERELEDGIELAAETEKSKQDRRQSWTKQTYENTHHAKDPEVAGDGEYQGMKGQLSHKPDLNAVEEGEVWAPDDMDQGLHSPKSSSRKRKAWSSPDRLQEGKHRSDYVAGSNHYSHRDHMDDRNRMSRHSHMERDHKRHVPENHT</sequence>
<evidence type="ECO:0000256" key="1">
    <source>
        <dbReference type="SAM" id="MobiDB-lite"/>
    </source>
</evidence>
<feature type="compositionally biased region" description="Basic and acidic residues" evidence="1">
    <location>
        <begin position="322"/>
        <end position="352"/>
    </location>
</feature>
<feature type="compositionally biased region" description="Polar residues" evidence="1">
    <location>
        <begin position="32"/>
        <end position="47"/>
    </location>
</feature>
<feature type="compositionally biased region" description="Polar residues" evidence="1">
    <location>
        <begin position="64"/>
        <end position="79"/>
    </location>
</feature>
<evidence type="ECO:0000313" key="2">
    <source>
        <dbReference type="EMBL" id="MBX24814.1"/>
    </source>
</evidence>
<feature type="region of interest" description="Disordered" evidence="1">
    <location>
        <begin position="1"/>
        <end position="205"/>
    </location>
</feature>
<feature type="compositionally biased region" description="Basic and acidic residues" evidence="1">
    <location>
        <begin position="141"/>
        <end position="163"/>
    </location>
</feature>
<feature type="region of interest" description="Disordered" evidence="1">
    <location>
        <begin position="218"/>
        <end position="352"/>
    </location>
</feature>
<accession>A0A2P2M3M4</accession>
<feature type="compositionally biased region" description="Basic and acidic residues" evidence="1">
    <location>
        <begin position="88"/>
        <end position="109"/>
    </location>
</feature>
<feature type="compositionally biased region" description="Basic and acidic residues" evidence="1">
    <location>
        <begin position="172"/>
        <end position="186"/>
    </location>
</feature>
<feature type="compositionally biased region" description="Polar residues" evidence="1">
    <location>
        <begin position="111"/>
        <end position="122"/>
    </location>
</feature>
<proteinExistence type="predicted"/>
<feature type="compositionally biased region" description="Basic and acidic residues" evidence="1">
    <location>
        <begin position="221"/>
        <end position="231"/>
    </location>
</feature>
<protein>
    <submittedName>
        <fullName evidence="2">Cyclin-L2</fullName>
    </submittedName>
</protein>
<dbReference type="AlphaFoldDB" id="A0A2P2M3M4"/>
<name>A0A2P2M3M4_RHIMU</name>
<feature type="compositionally biased region" description="Basic and acidic residues" evidence="1">
    <location>
        <begin position="304"/>
        <end position="313"/>
    </location>
</feature>
<feature type="compositionally biased region" description="Acidic residues" evidence="1">
    <location>
        <begin position="270"/>
        <end position="283"/>
    </location>
</feature>
<dbReference type="EMBL" id="GGEC01044330">
    <property type="protein sequence ID" value="MBX24814.1"/>
    <property type="molecule type" value="Transcribed_RNA"/>
</dbReference>
<reference evidence="2" key="1">
    <citation type="submission" date="2018-02" db="EMBL/GenBank/DDBJ databases">
        <title>Rhizophora mucronata_Transcriptome.</title>
        <authorList>
            <person name="Meera S.P."/>
            <person name="Sreeshan A."/>
            <person name="Augustine A."/>
        </authorList>
    </citation>
    <scope>NUCLEOTIDE SEQUENCE</scope>
    <source>
        <tissue evidence="2">Leaf</tissue>
    </source>
</reference>
<dbReference type="EMBL" id="GGEC01044327">
    <property type="protein sequence ID" value="MBX24811.1"/>
    <property type="molecule type" value="Transcribed_RNA"/>
</dbReference>
<organism evidence="2">
    <name type="scientific">Rhizophora mucronata</name>
    <name type="common">Asiatic mangrove</name>
    <dbReference type="NCBI Taxonomy" id="61149"/>
    <lineage>
        <taxon>Eukaryota</taxon>
        <taxon>Viridiplantae</taxon>
        <taxon>Streptophyta</taxon>
        <taxon>Embryophyta</taxon>
        <taxon>Tracheophyta</taxon>
        <taxon>Spermatophyta</taxon>
        <taxon>Magnoliopsida</taxon>
        <taxon>eudicotyledons</taxon>
        <taxon>Gunneridae</taxon>
        <taxon>Pentapetalae</taxon>
        <taxon>rosids</taxon>
        <taxon>fabids</taxon>
        <taxon>Malpighiales</taxon>
        <taxon>Rhizophoraceae</taxon>
        <taxon>Rhizophora</taxon>
    </lineage>
</organism>
<feature type="compositionally biased region" description="Polar residues" evidence="1">
    <location>
        <begin position="10"/>
        <end position="19"/>
    </location>
</feature>